<reference evidence="2 3" key="1">
    <citation type="submission" date="2021-02" db="EMBL/GenBank/DDBJ databases">
        <authorList>
            <person name="Lee D.-H."/>
        </authorList>
    </citation>
    <scope>NUCLEOTIDE SEQUENCE [LARGE SCALE GENOMIC DNA]</scope>
    <source>
        <strain evidence="2 3">UL073</strain>
    </source>
</reference>
<feature type="signal peptide" evidence="1">
    <location>
        <begin position="1"/>
        <end position="24"/>
    </location>
</feature>
<name>A0ABS2I840_9GAMM</name>
<protein>
    <submittedName>
        <fullName evidence="2">DUF1329 domain-containing protein</fullName>
    </submittedName>
</protein>
<dbReference type="CDD" id="cd16329">
    <property type="entry name" value="LolA_like"/>
    <property type="match status" value="1"/>
</dbReference>
<evidence type="ECO:0000313" key="2">
    <source>
        <dbReference type="EMBL" id="MBM7059316.1"/>
    </source>
</evidence>
<evidence type="ECO:0000313" key="3">
    <source>
        <dbReference type="Proteomes" id="UP000717995"/>
    </source>
</evidence>
<keyword evidence="1" id="KW-0732">Signal</keyword>
<organism evidence="2 3">
    <name type="scientific">Zestomonas insulae</name>
    <dbReference type="NCBI Taxonomy" id="2809017"/>
    <lineage>
        <taxon>Bacteria</taxon>
        <taxon>Pseudomonadati</taxon>
        <taxon>Pseudomonadota</taxon>
        <taxon>Gammaproteobacteria</taxon>
        <taxon>Pseudomonadales</taxon>
        <taxon>Pseudomonadaceae</taxon>
        <taxon>Zestomonas</taxon>
    </lineage>
</organism>
<sequence>MHNNKIAQLLACVSLSMAVSTAHAAVSAAEAEALKSSLTPLGAERAGNADGSIPAWTGGYTEVPAGFQQGHRNVDPFQADKPLYSVTAANMAQYADKLTDGVKQLLKDNPQTFKLDVYPTRRTAAAPQWIYDNTFKNATQASLEGDGLVVKGAYGGAPFPIPKSGIEVVWNHQTLWRGEATHTKYKVWTTTADGQRVLATAAIDEGQYPYYYKELSAETASSPNYMLAIQLTYAPAFRAGEALMVHNVTDYVKGRTLWQYLAGQRRVRRAPSINFDTPNTVASGVNFVDETFGGAGSPERYDWKLLGKKEMLIPYNNNALLAHGDEDVMAQRHVKPEFMRWELHRVWVVEATLKAGKRHAVPKRMFYYDEDNWGNASIDGWDAEGTLWRTALTTPFAAPDIPATVNYCTGFFHDHRTKAWIYNCALGDAGNEQYQIVERRRESFFSPESLTKMSAR</sequence>
<dbReference type="Proteomes" id="UP000717995">
    <property type="component" value="Unassembled WGS sequence"/>
</dbReference>
<dbReference type="Pfam" id="PF07044">
    <property type="entry name" value="DUF1329"/>
    <property type="match status" value="1"/>
</dbReference>
<dbReference type="RefSeq" id="WP_204914132.1">
    <property type="nucleotide sequence ID" value="NZ_JAFEUP010000001.1"/>
</dbReference>
<dbReference type="Gene3D" id="2.50.20.10">
    <property type="entry name" value="Lipoprotein localisation LolA/LolB/LppX"/>
    <property type="match status" value="1"/>
</dbReference>
<evidence type="ECO:0000256" key="1">
    <source>
        <dbReference type="SAM" id="SignalP"/>
    </source>
</evidence>
<gene>
    <name evidence="2" type="ORF">JQX08_01215</name>
</gene>
<dbReference type="InterPro" id="IPR010752">
    <property type="entry name" value="DUF1329"/>
</dbReference>
<comment type="caution">
    <text evidence="2">The sequence shown here is derived from an EMBL/GenBank/DDBJ whole genome shotgun (WGS) entry which is preliminary data.</text>
</comment>
<proteinExistence type="predicted"/>
<accession>A0ABS2I840</accession>
<dbReference type="EMBL" id="JAFEUP010000001">
    <property type="protein sequence ID" value="MBM7059316.1"/>
    <property type="molecule type" value="Genomic_DNA"/>
</dbReference>
<feature type="chain" id="PRO_5046584598" evidence="1">
    <location>
        <begin position="25"/>
        <end position="456"/>
    </location>
</feature>
<keyword evidence="3" id="KW-1185">Reference proteome</keyword>